<dbReference type="RefSeq" id="XP_014681323.1">
    <property type="nucleotide sequence ID" value="XM_014825837.1"/>
</dbReference>
<keyword evidence="3" id="KW-1185">Reference proteome</keyword>
<feature type="region of interest" description="Disordered" evidence="2">
    <location>
        <begin position="141"/>
        <end position="186"/>
    </location>
</feature>
<feature type="region of interest" description="Disordered" evidence="2">
    <location>
        <begin position="1"/>
        <end position="35"/>
    </location>
</feature>
<feature type="compositionally biased region" description="Basic and acidic residues" evidence="2">
    <location>
        <begin position="50"/>
        <end position="61"/>
    </location>
</feature>
<accession>A0ABM1FA53</accession>
<dbReference type="PANTHER" id="PTHR12398">
    <property type="entry name" value="PROTEIN PHOSPHATASE INHIBITOR"/>
    <property type="match status" value="1"/>
</dbReference>
<protein>
    <submittedName>
        <fullName evidence="4 5">Protein phosphatase inhibitor 2-like isoform X1</fullName>
    </submittedName>
</protein>
<gene>
    <name evidence="4 5" type="primary">LOC106821150</name>
</gene>
<evidence type="ECO:0000256" key="1">
    <source>
        <dbReference type="ARBA" id="ARBA00005472"/>
    </source>
</evidence>
<dbReference type="Proteomes" id="UP000695022">
    <property type="component" value="Unplaced"/>
</dbReference>
<organism evidence="3 5">
    <name type="scientific">Priapulus caudatus</name>
    <name type="common">Priapulid worm</name>
    <dbReference type="NCBI Taxonomy" id="37621"/>
    <lineage>
        <taxon>Eukaryota</taxon>
        <taxon>Metazoa</taxon>
        <taxon>Ecdysozoa</taxon>
        <taxon>Scalidophora</taxon>
        <taxon>Priapulida</taxon>
        <taxon>Priapulimorpha</taxon>
        <taxon>Priapulimorphida</taxon>
        <taxon>Priapulidae</taxon>
        <taxon>Priapulus</taxon>
    </lineage>
</organism>
<feature type="region of interest" description="Disordered" evidence="2">
    <location>
        <begin position="50"/>
        <end position="126"/>
    </location>
</feature>
<dbReference type="RefSeq" id="XP_014681324.1">
    <property type="nucleotide sequence ID" value="XM_014825838.1"/>
</dbReference>
<dbReference type="GO" id="GO:0004864">
    <property type="term" value="F:protein phosphatase inhibitor activity"/>
    <property type="evidence" value="ECO:0007669"/>
    <property type="project" value="UniProtKB-KW"/>
</dbReference>
<evidence type="ECO:0000256" key="2">
    <source>
        <dbReference type="SAM" id="MobiDB-lite"/>
    </source>
</evidence>
<evidence type="ECO:0000313" key="3">
    <source>
        <dbReference type="Proteomes" id="UP000695022"/>
    </source>
</evidence>
<name>A0ABM1FA53_PRICU</name>
<reference evidence="4 5" key="1">
    <citation type="submission" date="2025-05" db="UniProtKB">
        <authorList>
            <consortium name="RefSeq"/>
        </authorList>
    </citation>
    <scope>IDENTIFICATION</scope>
</reference>
<dbReference type="Pfam" id="PF04979">
    <property type="entry name" value="IPP-2"/>
    <property type="match status" value="1"/>
</dbReference>
<feature type="compositionally biased region" description="Basic and acidic residues" evidence="2">
    <location>
        <begin position="156"/>
        <end position="170"/>
    </location>
</feature>
<dbReference type="GeneID" id="106821150"/>
<comment type="similarity">
    <text evidence="1">Belongs to the protein phosphatase inhibitor 2 family.</text>
</comment>
<sequence length="186" mass="21125">MANEADHHVKGILKHVDRSGSRESENGDKTKGGAKWDEMNIIATYHPADKDYGHMKIDEPKTPYSYGSDDEKDNTTDEHVHPDDLANRLTDTLEDPSVRQPITASDDGNHQCLQTSEDIEQHSKFEQKRKAHYNEFAKVKMARKLMEQEDDEEETDKPSPTETKDDENAKSADIQPTTQELGDTNE</sequence>
<evidence type="ECO:0000313" key="4">
    <source>
        <dbReference type="RefSeq" id="XP_014681323.1"/>
    </source>
</evidence>
<feature type="compositionally biased region" description="Polar residues" evidence="2">
    <location>
        <begin position="174"/>
        <end position="186"/>
    </location>
</feature>
<dbReference type="InterPro" id="IPR007062">
    <property type="entry name" value="PPI-2"/>
</dbReference>
<evidence type="ECO:0000313" key="5">
    <source>
        <dbReference type="RefSeq" id="XP_014681324.1"/>
    </source>
</evidence>
<keyword evidence="4 5" id="KW-0650">Protein phosphatase inhibitor</keyword>
<feature type="compositionally biased region" description="Basic and acidic residues" evidence="2">
    <location>
        <begin position="73"/>
        <end position="86"/>
    </location>
</feature>
<dbReference type="PANTHER" id="PTHR12398:SF20">
    <property type="entry name" value="PROTEIN PHOSPHATASE 1 REGULATORY INHIBITOR SUBUNIT 2"/>
    <property type="match status" value="1"/>
</dbReference>
<proteinExistence type="inferred from homology"/>
<dbReference type="Gene3D" id="6.10.250.1050">
    <property type="match status" value="2"/>
</dbReference>